<protein>
    <recommendedName>
        <fullName evidence="18">Very long-chain fatty acid transport protein</fullName>
    </recommendedName>
    <alternativeName>
        <fullName evidence="19">Very-long-chain acyl-CoA synthetase</fullName>
    </alternativeName>
</protein>
<evidence type="ECO:0000256" key="20">
    <source>
        <dbReference type="SAM" id="MobiDB-lite"/>
    </source>
</evidence>
<evidence type="ECO:0000256" key="13">
    <source>
        <dbReference type="ARBA" id="ARBA00023055"/>
    </source>
</evidence>
<dbReference type="GO" id="GO:0044539">
    <property type="term" value="P:long-chain fatty acid import into cell"/>
    <property type="evidence" value="ECO:0007669"/>
    <property type="project" value="TreeGrafter"/>
</dbReference>
<evidence type="ECO:0000256" key="3">
    <source>
        <dbReference type="ARBA" id="ARBA00004651"/>
    </source>
</evidence>
<evidence type="ECO:0000259" key="22">
    <source>
        <dbReference type="Pfam" id="PF13193"/>
    </source>
</evidence>
<evidence type="ECO:0000256" key="16">
    <source>
        <dbReference type="ARBA" id="ARBA00051585"/>
    </source>
</evidence>
<evidence type="ECO:0000256" key="7">
    <source>
        <dbReference type="ARBA" id="ARBA00022598"/>
    </source>
</evidence>
<feature type="compositionally biased region" description="Polar residues" evidence="20">
    <location>
        <begin position="579"/>
        <end position="591"/>
    </location>
</feature>
<dbReference type="OrthoDB" id="10253869at2759"/>
<evidence type="ECO:0000256" key="1">
    <source>
        <dbReference type="ARBA" id="ARBA00004502"/>
    </source>
</evidence>
<evidence type="ECO:0000313" key="23">
    <source>
        <dbReference type="EMBL" id="PTB37659.1"/>
    </source>
</evidence>
<dbReference type="GO" id="GO:0005324">
    <property type="term" value="F:long-chain fatty acid transmembrane transporter activity"/>
    <property type="evidence" value="ECO:0007669"/>
    <property type="project" value="TreeGrafter"/>
</dbReference>
<evidence type="ECO:0000256" key="19">
    <source>
        <dbReference type="ARBA" id="ARBA00078285"/>
    </source>
</evidence>
<dbReference type="FunFam" id="3.30.300.30:FF:000002">
    <property type="entry name" value="Long-chain fatty acid transport protein 1"/>
    <property type="match status" value="1"/>
</dbReference>
<keyword evidence="15" id="KW-0576">Peroxisome</keyword>
<evidence type="ECO:0000256" key="6">
    <source>
        <dbReference type="ARBA" id="ARBA00022475"/>
    </source>
</evidence>
<dbReference type="Pfam" id="PF00501">
    <property type="entry name" value="AMP-binding"/>
    <property type="match status" value="1"/>
</dbReference>
<feature type="compositionally biased region" description="Acidic residues" evidence="20">
    <location>
        <begin position="606"/>
        <end position="620"/>
    </location>
</feature>
<dbReference type="FunFam" id="3.40.50.12780:FF:000019">
    <property type="entry name" value="Long-chain fatty acid transporter"/>
    <property type="match status" value="1"/>
</dbReference>
<dbReference type="GO" id="GO:0005524">
    <property type="term" value="F:ATP binding"/>
    <property type="evidence" value="ECO:0007669"/>
    <property type="project" value="UniProtKB-KW"/>
</dbReference>
<keyword evidence="6" id="KW-1003">Cell membrane</keyword>
<dbReference type="STRING" id="1042311.A0A2T3YYL7"/>
<dbReference type="EMBL" id="KZ679267">
    <property type="protein sequence ID" value="PTB37659.1"/>
    <property type="molecule type" value="Genomic_DNA"/>
</dbReference>
<dbReference type="Pfam" id="PF13193">
    <property type="entry name" value="AMP-binding_C"/>
    <property type="match status" value="1"/>
</dbReference>
<dbReference type="InterPro" id="IPR025110">
    <property type="entry name" value="AMP-bd_C"/>
</dbReference>
<sequence>MPVPLPIVLPAAAASLAYLNAKSGFWYDFTLIKSIAKATIRVRRGLRNDTINLFYLLESHAKSARYADKAFLIFEGKTYTYAQTYDRVLRYGHWIKTKFDVKPKDIVAMDFQNSDTFIFVWFALWAIGAKPAFINYNLTGKALAHCIEAATTKLCLIDPAVASNVDEESTQNLPHVNFVVFTPEAEAEAMSTAPVRSPNADRSEDAMSNMAMLIYTSGTTGLPKAAVVAWGKCIYGGSIAETLLGRGGDDIMYTCMPLYHSSASILSLCATLHAGSTQALGRKFSTKTFWDDCRASKATMIQYVGETLRYLLAAPPQVDPVTGENLDRKHSVRLAFGNGLRPDVWDRVKERFGIETIAEFYAATESPGSAWNISSNDLGRGAIGRSGWLYSLISNTAAALVEVDHDTDSPWRDPVTKFCRRVKPGEPGEMLYRLPPEDVNERFQGYFNNPNASNSKILRDVFAPGDAWFRSGDILRRDPSGFTFFSDRIGDTFRWKSENVSTAEVSQAVGLHPSVREANVYGVQLPHHDGRAGCAAICFDTPVPDEATLRSLADHVKASLPRYARPLFLRLVREVGAEGQTTGTNKQQKSSLRAAGVKPKLRTTTEAEDGSGDTGKEEEEADIYWLKGNTYVPFREKEWRELEGGRVKL</sequence>
<evidence type="ECO:0000256" key="10">
    <source>
        <dbReference type="ARBA" id="ARBA00022741"/>
    </source>
</evidence>
<evidence type="ECO:0000256" key="8">
    <source>
        <dbReference type="ARBA" id="ARBA00022677"/>
    </source>
</evidence>
<dbReference type="InterPro" id="IPR000873">
    <property type="entry name" value="AMP-dep_synth/lig_dom"/>
</dbReference>
<dbReference type="InterPro" id="IPR045851">
    <property type="entry name" value="AMP-bd_C_sf"/>
</dbReference>
<keyword evidence="7" id="KW-0436">Ligase</keyword>
<dbReference type="PROSITE" id="PS00455">
    <property type="entry name" value="AMP_BINDING"/>
    <property type="match status" value="1"/>
</dbReference>
<evidence type="ECO:0000256" key="15">
    <source>
        <dbReference type="ARBA" id="ARBA00023140"/>
    </source>
</evidence>
<feature type="domain" description="AMP-dependent synthetase/ligase" evidence="21">
    <location>
        <begin position="62"/>
        <end position="434"/>
    </location>
</feature>
<dbReference type="GO" id="GO:0005811">
    <property type="term" value="C:lipid droplet"/>
    <property type="evidence" value="ECO:0007669"/>
    <property type="project" value="UniProtKB-SubCell"/>
</dbReference>
<evidence type="ECO:0000256" key="12">
    <source>
        <dbReference type="ARBA" id="ARBA00022989"/>
    </source>
</evidence>
<evidence type="ECO:0000259" key="21">
    <source>
        <dbReference type="Pfam" id="PF00501"/>
    </source>
</evidence>
<evidence type="ECO:0000256" key="18">
    <source>
        <dbReference type="ARBA" id="ARBA00068795"/>
    </source>
</evidence>
<proteinExistence type="inferred from homology"/>
<dbReference type="InterPro" id="IPR042099">
    <property type="entry name" value="ANL_N_sf"/>
</dbReference>
<dbReference type="InterPro" id="IPR020845">
    <property type="entry name" value="AMP-binding_CS"/>
</dbReference>
<comment type="subcellular location">
    <subcellularLocation>
        <location evidence="3">Cell membrane</location>
        <topology evidence="3">Multi-pass membrane protein</topology>
    </subcellularLocation>
    <subcellularLocation>
        <location evidence="1">Lipid droplet</location>
    </subcellularLocation>
    <subcellularLocation>
        <location evidence="2">Peroxisome membrane</location>
        <topology evidence="2">Multi-pass membrane protein</topology>
    </subcellularLocation>
</comment>
<evidence type="ECO:0000256" key="14">
    <source>
        <dbReference type="ARBA" id="ARBA00023136"/>
    </source>
</evidence>
<keyword evidence="11" id="KW-0067">ATP-binding</keyword>
<dbReference type="GO" id="GO:0005778">
    <property type="term" value="C:peroxisomal membrane"/>
    <property type="evidence" value="ECO:0007669"/>
    <property type="project" value="UniProtKB-SubCell"/>
</dbReference>
<comment type="catalytic activity">
    <reaction evidence="16">
        <text>a very long-chain fatty acid + ATP + CoA = a very long-chain fatty acyl-CoA + AMP + diphosphate</text>
        <dbReference type="Rhea" id="RHEA:54536"/>
        <dbReference type="ChEBI" id="CHEBI:30616"/>
        <dbReference type="ChEBI" id="CHEBI:33019"/>
        <dbReference type="ChEBI" id="CHEBI:57287"/>
        <dbReference type="ChEBI" id="CHEBI:58950"/>
        <dbReference type="ChEBI" id="CHEBI:138261"/>
        <dbReference type="ChEBI" id="CHEBI:456215"/>
    </reaction>
</comment>
<dbReference type="Gene3D" id="3.40.50.12780">
    <property type="entry name" value="N-terminal domain of ligase-like"/>
    <property type="match status" value="1"/>
</dbReference>
<feature type="domain" description="AMP-binding enzyme C-terminal" evidence="22">
    <location>
        <begin position="504"/>
        <end position="574"/>
    </location>
</feature>
<evidence type="ECO:0000256" key="9">
    <source>
        <dbReference type="ARBA" id="ARBA00022692"/>
    </source>
</evidence>
<dbReference type="GO" id="GO:0009898">
    <property type="term" value="C:cytoplasmic side of plasma membrane"/>
    <property type="evidence" value="ECO:0007669"/>
    <property type="project" value="TreeGrafter"/>
</dbReference>
<gene>
    <name evidence="23" type="ORF">M441DRAFT_148031</name>
</gene>
<comment type="function">
    <text evidence="17">Acyl-CoA synthetase required for both the import of long chain fatty acids (LCFAs) (C14-C18) and the activation very long chain fatty acids (VLCFAs) (C20-C26) by esterification of the fatty acids into metabolically active CoA-thioesters for subsequent degradation or incorporation into phospholipids. The transport and fatty acyl-CoA synthetase activities are genetically separable and are thus independent activities. Esterifies VLCFAs in the peroxisome matrix. The VLCFAs are actively transported into peroxisomes by a PXA1-PXA2 heterodimeric transporter in the peroxisomal membrane.</text>
</comment>
<evidence type="ECO:0000256" key="5">
    <source>
        <dbReference type="ARBA" id="ARBA00022448"/>
    </source>
</evidence>
<keyword evidence="13" id="KW-0445">Lipid transport</keyword>
<dbReference type="PANTHER" id="PTHR43107">
    <property type="entry name" value="LONG-CHAIN FATTY ACID TRANSPORT PROTEIN"/>
    <property type="match status" value="1"/>
</dbReference>
<keyword evidence="9" id="KW-0812">Transmembrane</keyword>
<dbReference type="GO" id="GO:0004467">
    <property type="term" value="F:long-chain fatty acid-CoA ligase activity"/>
    <property type="evidence" value="ECO:0007669"/>
    <property type="project" value="TreeGrafter"/>
</dbReference>
<evidence type="ECO:0000313" key="24">
    <source>
        <dbReference type="Proteomes" id="UP000240493"/>
    </source>
</evidence>
<name>A0A2T3YYL7_TRIA4</name>
<keyword evidence="14" id="KW-0472">Membrane</keyword>
<dbReference type="PANTHER" id="PTHR43107:SF15">
    <property type="entry name" value="FATTY ACID TRANSPORT PROTEIN 3, ISOFORM A"/>
    <property type="match status" value="1"/>
</dbReference>
<comment type="similarity">
    <text evidence="4">Belongs to the ATP-dependent AMP-binding enzyme family.</text>
</comment>
<reference evidence="23 24" key="1">
    <citation type="submission" date="2016-07" db="EMBL/GenBank/DDBJ databases">
        <title>Multiple horizontal gene transfer events from other fungi enriched the ability of initially mycotrophic Trichoderma (Ascomycota) to feed on dead plant biomass.</title>
        <authorList>
            <consortium name="DOE Joint Genome Institute"/>
            <person name="Aerts A."/>
            <person name="Atanasova L."/>
            <person name="Chenthamara K."/>
            <person name="Zhang J."/>
            <person name="Grujic M."/>
            <person name="Henrissat B."/>
            <person name="Kuo A."/>
            <person name="Salamov A."/>
            <person name="Lipzen A."/>
            <person name="Labutti K."/>
            <person name="Barry K."/>
            <person name="Miao Y."/>
            <person name="Rahimi M.J."/>
            <person name="Shen Q."/>
            <person name="Grigoriev I.V."/>
            <person name="Kubicek C.P."/>
            <person name="Druzhinina I.S."/>
        </authorList>
    </citation>
    <scope>NUCLEOTIDE SEQUENCE [LARGE SCALE GENOMIC DNA]</scope>
    <source>
        <strain evidence="23 24">CBS 433.97</strain>
    </source>
</reference>
<feature type="region of interest" description="Disordered" evidence="20">
    <location>
        <begin position="578"/>
        <end position="620"/>
    </location>
</feature>
<evidence type="ECO:0000256" key="11">
    <source>
        <dbReference type="ARBA" id="ARBA00022840"/>
    </source>
</evidence>
<evidence type="ECO:0000256" key="4">
    <source>
        <dbReference type="ARBA" id="ARBA00006432"/>
    </source>
</evidence>
<keyword evidence="10" id="KW-0547">Nucleotide-binding</keyword>
<dbReference type="AlphaFoldDB" id="A0A2T3YYL7"/>
<evidence type="ECO:0000256" key="17">
    <source>
        <dbReference type="ARBA" id="ARBA00060276"/>
    </source>
</evidence>
<keyword evidence="8" id="KW-0551">Lipid droplet</keyword>
<keyword evidence="5" id="KW-0813">Transport</keyword>
<dbReference type="SUPFAM" id="SSF56801">
    <property type="entry name" value="Acetyl-CoA synthetase-like"/>
    <property type="match status" value="1"/>
</dbReference>
<evidence type="ECO:0000256" key="2">
    <source>
        <dbReference type="ARBA" id="ARBA00004585"/>
    </source>
</evidence>
<accession>A0A2T3YYL7</accession>
<dbReference type="Gene3D" id="3.30.300.30">
    <property type="match status" value="1"/>
</dbReference>
<organism evidence="23 24">
    <name type="scientific">Trichoderma asperellum (strain ATCC 204424 / CBS 433.97 / NBRC 101777)</name>
    <dbReference type="NCBI Taxonomy" id="1042311"/>
    <lineage>
        <taxon>Eukaryota</taxon>
        <taxon>Fungi</taxon>
        <taxon>Dikarya</taxon>
        <taxon>Ascomycota</taxon>
        <taxon>Pezizomycotina</taxon>
        <taxon>Sordariomycetes</taxon>
        <taxon>Hypocreomycetidae</taxon>
        <taxon>Hypocreales</taxon>
        <taxon>Hypocreaceae</taxon>
        <taxon>Trichoderma</taxon>
    </lineage>
</organism>
<keyword evidence="24" id="KW-1185">Reference proteome</keyword>
<keyword evidence="12" id="KW-1133">Transmembrane helix</keyword>
<dbReference type="Proteomes" id="UP000240493">
    <property type="component" value="Unassembled WGS sequence"/>
</dbReference>